<feature type="transmembrane region" description="Helical" evidence="1">
    <location>
        <begin position="6"/>
        <end position="24"/>
    </location>
</feature>
<protein>
    <submittedName>
        <fullName evidence="2">Cytochrome-c oxidase</fullName>
    </submittedName>
</protein>
<sequence length="53" mass="6144">MAMFNAIWTLVLFIMFVGIVLWAYSSSRKKDFEEAANLPFADEEQKLNKDGEK</sequence>
<dbReference type="STRING" id="1080227.A8L45_15320"/>
<organism evidence="2 3">
    <name type="scientific">Veronia pacifica</name>
    <dbReference type="NCBI Taxonomy" id="1080227"/>
    <lineage>
        <taxon>Bacteria</taxon>
        <taxon>Pseudomonadati</taxon>
        <taxon>Pseudomonadota</taxon>
        <taxon>Gammaproteobacteria</taxon>
        <taxon>Vibrionales</taxon>
        <taxon>Vibrionaceae</taxon>
        <taxon>Veronia</taxon>
    </lineage>
</organism>
<keyword evidence="1" id="KW-0812">Transmembrane</keyword>
<evidence type="ECO:0000256" key="1">
    <source>
        <dbReference type="SAM" id="Phobius"/>
    </source>
</evidence>
<dbReference type="OrthoDB" id="6402501at2"/>
<dbReference type="RefSeq" id="WP_068903816.1">
    <property type="nucleotide sequence ID" value="NZ_JBHUIF010000004.1"/>
</dbReference>
<name>A0A1C3EER3_9GAMM</name>
<dbReference type="Proteomes" id="UP000094936">
    <property type="component" value="Unassembled WGS sequence"/>
</dbReference>
<accession>A0A1C3EER3</accession>
<evidence type="ECO:0000313" key="2">
    <source>
        <dbReference type="EMBL" id="ODA31747.1"/>
    </source>
</evidence>
<keyword evidence="3" id="KW-1185">Reference proteome</keyword>
<dbReference type="AlphaFoldDB" id="A0A1C3EER3"/>
<proteinExistence type="predicted"/>
<keyword evidence="1" id="KW-0472">Membrane</keyword>
<dbReference type="InterPro" id="IPR008621">
    <property type="entry name" value="Cbb3-typ_cyt_oxidase_comp"/>
</dbReference>
<dbReference type="Pfam" id="PF05545">
    <property type="entry name" value="FixQ"/>
    <property type="match status" value="1"/>
</dbReference>
<gene>
    <name evidence="2" type="ORF">A8L45_15320</name>
</gene>
<dbReference type="CDD" id="cd01324">
    <property type="entry name" value="cbb3_Oxidase_CcoQ"/>
    <property type="match status" value="1"/>
</dbReference>
<reference evidence="2 3" key="1">
    <citation type="submission" date="2016-05" db="EMBL/GenBank/DDBJ databases">
        <title>Genomic Taxonomy of the Vibrionaceae.</title>
        <authorList>
            <person name="Gomez-Gil B."/>
            <person name="Enciso-Ibarra J."/>
        </authorList>
    </citation>
    <scope>NUCLEOTIDE SEQUENCE [LARGE SCALE GENOMIC DNA]</scope>
    <source>
        <strain evidence="2 3">CAIM 1920</strain>
    </source>
</reference>
<dbReference type="EMBL" id="LYBM01000030">
    <property type="protein sequence ID" value="ODA31747.1"/>
    <property type="molecule type" value="Genomic_DNA"/>
</dbReference>
<evidence type="ECO:0000313" key="3">
    <source>
        <dbReference type="Proteomes" id="UP000094936"/>
    </source>
</evidence>
<comment type="caution">
    <text evidence="2">The sequence shown here is derived from an EMBL/GenBank/DDBJ whole genome shotgun (WGS) entry which is preliminary data.</text>
</comment>
<keyword evidence="1" id="KW-1133">Transmembrane helix</keyword>